<comment type="pathway">
    <text evidence="1">Carbohydrate degradation; glycolysis; D-glyceraldehyde 3-phosphate and glycerone phosphate from D-glucose: step 4/4.</text>
</comment>
<evidence type="ECO:0000256" key="5">
    <source>
        <dbReference type="ARBA" id="ARBA00023239"/>
    </source>
</evidence>
<evidence type="ECO:0000313" key="8">
    <source>
        <dbReference type="Proteomes" id="UP000519897"/>
    </source>
</evidence>
<dbReference type="Proteomes" id="UP000519897">
    <property type="component" value="Unassembled WGS sequence"/>
</dbReference>
<evidence type="ECO:0000256" key="4">
    <source>
        <dbReference type="ARBA" id="ARBA00023152"/>
    </source>
</evidence>
<evidence type="ECO:0000256" key="2">
    <source>
        <dbReference type="ARBA" id="ARBA00010387"/>
    </source>
</evidence>
<dbReference type="PANTHER" id="PTHR11627">
    <property type="entry name" value="FRUCTOSE-BISPHOSPHATE ALDOLASE"/>
    <property type="match status" value="1"/>
</dbReference>
<dbReference type="NCBIfam" id="NF003784">
    <property type="entry name" value="PRK05377.1"/>
    <property type="match status" value="1"/>
</dbReference>
<dbReference type="GO" id="GO:0006096">
    <property type="term" value="P:glycolytic process"/>
    <property type="evidence" value="ECO:0007669"/>
    <property type="project" value="UniProtKB-UniPathway"/>
</dbReference>
<evidence type="ECO:0000313" key="7">
    <source>
        <dbReference type="EMBL" id="MBB4143868.1"/>
    </source>
</evidence>
<dbReference type="RefSeq" id="WP_165134799.1">
    <property type="nucleotide sequence ID" value="NZ_CP049250.1"/>
</dbReference>
<dbReference type="GO" id="GO:0004332">
    <property type="term" value="F:fructose-bisphosphate aldolase activity"/>
    <property type="evidence" value="ECO:0007669"/>
    <property type="project" value="UniProtKB-EC"/>
</dbReference>
<dbReference type="AlphaFoldDB" id="A0A7W6LGD1"/>
<accession>A0A7W6LGD1</accession>
<keyword evidence="4" id="KW-0324">Glycolysis</keyword>
<protein>
    <recommendedName>
        <fullName evidence="3">fructose-bisphosphate aldolase</fullName>
        <ecNumber evidence="3">4.1.2.13</ecNumber>
    </recommendedName>
    <alternativeName>
        <fullName evidence="6">Fructose-bisphosphate aldolase class I</fullName>
    </alternativeName>
</protein>
<dbReference type="SUPFAM" id="SSF51569">
    <property type="entry name" value="Aldolase"/>
    <property type="match status" value="1"/>
</dbReference>
<dbReference type="InterPro" id="IPR013785">
    <property type="entry name" value="Aldolase_TIM"/>
</dbReference>
<keyword evidence="5 7" id="KW-0456">Lyase</keyword>
<proteinExistence type="inferred from homology"/>
<dbReference type="EMBL" id="JACIEC010000002">
    <property type="protein sequence ID" value="MBB4143868.1"/>
    <property type="molecule type" value="Genomic_DNA"/>
</dbReference>
<keyword evidence="8" id="KW-1185">Reference proteome</keyword>
<evidence type="ECO:0000256" key="1">
    <source>
        <dbReference type="ARBA" id="ARBA00004714"/>
    </source>
</evidence>
<dbReference type="EC" id="4.1.2.13" evidence="3"/>
<reference evidence="7 8" key="1">
    <citation type="submission" date="2020-08" db="EMBL/GenBank/DDBJ databases">
        <title>Genomic Encyclopedia of Type Strains, Phase IV (KMG-IV): sequencing the most valuable type-strain genomes for metagenomic binning, comparative biology and taxonomic classification.</title>
        <authorList>
            <person name="Goeker M."/>
        </authorList>
    </citation>
    <scope>NUCLEOTIDE SEQUENCE [LARGE SCALE GENOMIC DNA]</scope>
    <source>
        <strain evidence="7 8">DSM 29514</strain>
    </source>
</reference>
<name>A0A7W6LGD1_9HYPH</name>
<organism evidence="7 8">
    <name type="scientific">Rhizobium rhizoryzae</name>
    <dbReference type="NCBI Taxonomy" id="451876"/>
    <lineage>
        <taxon>Bacteria</taxon>
        <taxon>Pseudomonadati</taxon>
        <taxon>Pseudomonadota</taxon>
        <taxon>Alphaproteobacteria</taxon>
        <taxon>Hyphomicrobiales</taxon>
        <taxon>Rhizobiaceae</taxon>
        <taxon>Rhizobium/Agrobacterium group</taxon>
        <taxon>Rhizobium</taxon>
    </lineage>
</organism>
<dbReference type="Pfam" id="PF00274">
    <property type="entry name" value="Glycolytic"/>
    <property type="match status" value="1"/>
</dbReference>
<comment type="caution">
    <text evidence="7">The sequence shown here is derived from an EMBL/GenBank/DDBJ whole genome shotgun (WGS) entry which is preliminary data.</text>
</comment>
<evidence type="ECO:0000256" key="6">
    <source>
        <dbReference type="ARBA" id="ARBA00029799"/>
    </source>
</evidence>
<dbReference type="Gene3D" id="3.20.20.70">
    <property type="entry name" value="Aldolase class I"/>
    <property type="match status" value="1"/>
</dbReference>
<sequence length="304" mass="32678">MGDAKMLHKMSSAPGFIAALDQSGGSTPGALRAYGVMETDYQGDEEMFRLMHAMRVRIMSAPSFTGDKVIGAILFERTMDGDVNGEPVPSYLWQKRGVVPFLKIDKGLNAEENGVQTMKPMPELDALLIRGREKGIFGTKMRSLIANADKAGIAAVVKQQFEVARQIIGQGLMPIIEPEVSIKSPTKQEAEAILRDEIAAHLDKLPSSETVMLKLTIPTVADFYAPFIGHKSVVRVVALSGGYSTADACQKLKHNPGMIASFSRGLTESLRVTMTDAEFNAAVAGTIDQIYDASVNKVAAGCAA</sequence>
<comment type="similarity">
    <text evidence="2">Belongs to the class I fructose-bisphosphate aldolase family.</text>
</comment>
<evidence type="ECO:0000256" key="3">
    <source>
        <dbReference type="ARBA" id="ARBA00013068"/>
    </source>
</evidence>
<dbReference type="InterPro" id="IPR000741">
    <property type="entry name" value="FBA_I"/>
</dbReference>
<dbReference type="UniPathway" id="UPA00109">
    <property type="reaction ID" value="UER00183"/>
</dbReference>
<gene>
    <name evidence="7" type="ORF">GGQ72_002420</name>
</gene>